<dbReference type="Pfam" id="PF00528">
    <property type="entry name" value="BPD_transp_1"/>
    <property type="match status" value="1"/>
</dbReference>
<keyword evidence="6 9" id="KW-1133">Transmembrane helix</keyword>
<dbReference type="SUPFAM" id="SSF161098">
    <property type="entry name" value="MetI-like"/>
    <property type="match status" value="1"/>
</dbReference>
<keyword evidence="4" id="KW-1003">Cell membrane</keyword>
<evidence type="ECO:0000256" key="7">
    <source>
        <dbReference type="ARBA" id="ARBA00023136"/>
    </source>
</evidence>
<evidence type="ECO:0000259" key="11">
    <source>
        <dbReference type="PROSITE" id="PS50928"/>
    </source>
</evidence>
<evidence type="ECO:0000256" key="10">
    <source>
        <dbReference type="SAM" id="MobiDB-lite"/>
    </source>
</evidence>
<gene>
    <name evidence="12" type="ORF">GCM10008170_37810</name>
    <name evidence="13" type="ORF">JOD31_003278</name>
</gene>
<dbReference type="InterPro" id="IPR035906">
    <property type="entry name" value="MetI-like_sf"/>
</dbReference>
<evidence type="ECO:0000256" key="5">
    <source>
        <dbReference type="ARBA" id="ARBA00022692"/>
    </source>
</evidence>
<accession>A0A9W6MU42</accession>
<dbReference type="FunFam" id="1.10.3720.10:FF:000003">
    <property type="entry name" value="Aliphatic sulfonate ABC transporter permease"/>
    <property type="match status" value="1"/>
</dbReference>
<dbReference type="GO" id="GO:0005886">
    <property type="term" value="C:plasma membrane"/>
    <property type="evidence" value="ECO:0007669"/>
    <property type="project" value="UniProtKB-SubCell"/>
</dbReference>
<comment type="subcellular location">
    <subcellularLocation>
        <location evidence="1 9">Cell membrane</location>
        <topology evidence="1 9">Multi-pass membrane protein</topology>
    </subcellularLocation>
</comment>
<evidence type="ECO:0000256" key="8">
    <source>
        <dbReference type="ARBA" id="ARBA00056719"/>
    </source>
</evidence>
<feature type="region of interest" description="Disordered" evidence="10">
    <location>
        <begin position="1"/>
        <end position="34"/>
    </location>
</feature>
<name>A0A9W6MU42_9HYPH</name>
<keyword evidence="5 9" id="KW-0812">Transmembrane</keyword>
<comment type="caution">
    <text evidence="12">The sequence shown here is derived from an EMBL/GenBank/DDBJ whole genome shotgun (WGS) entry which is preliminary data.</text>
</comment>
<dbReference type="PANTHER" id="PTHR30151:SF0">
    <property type="entry name" value="ABC TRANSPORTER PERMEASE PROTEIN MJ0413-RELATED"/>
    <property type="match status" value="1"/>
</dbReference>
<dbReference type="RefSeq" id="WP_204951490.1">
    <property type="nucleotide sequence ID" value="NZ_BSFF01000010.1"/>
</dbReference>
<reference evidence="12" key="3">
    <citation type="submission" date="2023-01" db="EMBL/GenBank/DDBJ databases">
        <authorList>
            <person name="Sun Q."/>
            <person name="Evtushenko L."/>
        </authorList>
    </citation>
    <scope>NUCLEOTIDE SEQUENCE</scope>
    <source>
        <strain evidence="12">VKM B-1606</strain>
    </source>
</reference>
<feature type="transmembrane region" description="Helical" evidence="9">
    <location>
        <begin position="143"/>
        <end position="161"/>
    </location>
</feature>
<evidence type="ECO:0000313" key="15">
    <source>
        <dbReference type="Proteomes" id="UP001143400"/>
    </source>
</evidence>
<dbReference type="InterPro" id="IPR000515">
    <property type="entry name" value="MetI-like"/>
</dbReference>
<feature type="transmembrane region" description="Helical" evidence="9">
    <location>
        <begin position="265"/>
        <end position="286"/>
    </location>
</feature>
<evidence type="ECO:0000256" key="1">
    <source>
        <dbReference type="ARBA" id="ARBA00004651"/>
    </source>
</evidence>
<dbReference type="Proteomes" id="UP001143400">
    <property type="component" value="Unassembled WGS sequence"/>
</dbReference>
<feature type="transmembrane region" description="Helical" evidence="9">
    <location>
        <begin position="110"/>
        <end position="131"/>
    </location>
</feature>
<keyword evidence="3 9" id="KW-0813">Transport</keyword>
<evidence type="ECO:0000256" key="2">
    <source>
        <dbReference type="ARBA" id="ARBA00009306"/>
    </source>
</evidence>
<keyword evidence="7 9" id="KW-0472">Membrane</keyword>
<reference evidence="12" key="1">
    <citation type="journal article" date="2014" name="Int. J. Syst. Evol. Microbiol.">
        <title>Complete genome sequence of Corynebacterium casei LMG S-19264T (=DSM 44701T), isolated from a smear-ripened cheese.</title>
        <authorList>
            <consortium name="US DOE Joint Genome Institute (JGI-PGF)"/>
            <person name="Walter F."/>
            <person name="Albersmeier A."/>
            <person name="Kalinowski J."/>
            <person name="Ruckert C."/>
        </authorList>
    </citation>
    <scope>NUCLEOTIDE SEQUENCE</scope>
    <source>
        <strain evidence="12">VKM B-1606</strain>
    </source>
</reference>
<dbReference type="GO" id="GO:0042918">
    <property type="term" value="P:alkanesulfonate transmembrane transport"/>
    <property type="evidence" value="ECO:0007669"/>
    <property type="project" value="UniProtKB-ARBA"/>
</dbReference>
<keyword evidence="14" id="KW-1185">Reference proteome</keyword>
<evidence type="ECO:0000313" key="14">
    <source>
        <dbReference type="Proteomes" id="UP000758856"/>
    </source>
</evidence>
<dbReference type="EMBL" id="JAFBCY010000004">
    <property type="protein sequence ID" value="MBM7853027.1"/>
    <property type="molecule type" value="Genomic_DNA"/>
</dbReference>
<dbReference type="EMBL" id="BSFF01000010">
    <property type="protein sequence ID" value="GLK57761.1"/>
    <property type="molecule type" value="Genomic_DNA"/>
</dbReference>
<organism evidence="12 15">
    <name type="scientific">Methylopila capsulata</name>
    <dbReference type="NCBI Taxonomy" id="61654"/>
    <lineage>
        <taxon>Bacteria</taxon>
        <taxon>Pseudomonadati</taxon>
        <taxon>Pseudomonadota</taxon>
        <taxon>Alphaproteobacteria</taxon>
        <taxon>Hyphomicrobiales</taxon>
        <taxon>Methylopilaceae</taxon>
        <taxon>Methylopila</taxon>
    </lineage>
</organism>
<evidence type="ECO:0000256" key="4">
    <source>
        <dbReference type="ARBA" id="ARBA00022475"/>
    </source>
</evidence>
<dbReference type="AlphaFoldDB" id="A0A9W6MU42"/>
<dbReference type="PROSITE" id="PS50928">
    <property type="entry name" value="ABC_TM1"/>
    <property type="match status" value="1"/>
</dbReference>
<feature type="transmembrane region" description="Helical" evidence="9">
    <location>
        <begin position="167"/>
        <end position="185"/>
    </location>
</feature>
<feature type="transmembrane region" description="Helical" evidence="9">
    <location>
        <begin position="232"/>
        <end position="253"/>
    </location>
</feature>
<comment type="similarity">
    <text evidence="2 9">Belongs to the binding-protein-dependent transport system permease family.</text>
</comment>
<evidence type="ECO:0000256" key="3">
    <source>
        <dbReference type="ARBA" id="ARBA00022448"/>
    </source>
</evidence>
<feature type="domain" description="ABC transmembrane type-1" evidence="11">
    <location>
        <begin position="103"/>
        <end position="287"/>
    </location>
</feature>
<dbReference type="Proteomes" id="UP000758856">
    <property type="component" value="Unassembled WGS sequence"/>
</dbReference>
<evidence type="ECO:0000313" key="13">
    <source>
        <dbReference type="EMBL" id="MBM7853027.1"/>
    </source>
</evidence>
<dbReference type="CDD" id="cd06261">
    <property type="entry name" value="TM_PBP2"/>
    <property type="match status" value="1"/>
</dbReference>
<feature type="transmembrane region" description="Helical" evidence="9">
    <location>
        <begin position="46"/>
        <end position="66"/>
    </location>
</feature>
<evidence type="ECO:0000313" key="12">
    <source>
        <dbReference type="EMBL" id="GLK57761.1"/>
    </source>
</evidence>
<evidence type="ECO:0000256" key="6">
    <source>
        <dbReference type="ARBA" id="ARBA00022989"/>
    </source>
</evidence>
<protein>
    <submittedName>
        <fullName evidence="12">ABC transporter permease</fullName>
    </submittedName>
    <submittedName>
        <fullName evidence="13">NitT/TauT family transport system permease protein</fullName>
    </submittedName>
</protein>
<reference evidence="13 14" key="2">
    <citation type="submission" date="2021-01" db="EMBL/GenBank/DDBJ databases">
        <title>Genomic Encyclopedia of Type Strains, Phase IV (KMG-IV): sequencing the most valuable type-strain genomes for metagenomic binning, comparative biology and taxonomic classification.</title>
        <authorList>
            <person name="Goeker M."/>
        </authorList>
    </citation>
    <scope>NUCLEOTIDE SEQUENCE [LARGE SCALE GENOMIC DNA]</scope>
    <source>
        <strain evidence="13 14">DSM 6130</strain>
    </source>
</reference>
<comment type="function">
    <text evidence="8">Probably part of an ABC transporter complex. Probably responsible for the translocation of the substrate across the membrane.</text>
</comment>
<dbReference type="PANTHER" id="PTHR30151">
    <property type="entry name" value="ALKANE SULFONATE ABC TRANSPORTER-RELATED, MEMBRANE SUBUNIT"/>
    <property type="match status" value="1"/>
</dbReference>
<dbReference type="Gene3D" id="1.10.3720.10">
    <property type="entry name" value="MetI-like"/>
    <property type="match status" value="1"/>
</dbReference>
<evidence type="ECO:0000256" key="9">
    <source>
        <dbReference type="RuleBase" id="RU363032"/>
    </source>
</evidence>
<sequence length="296" mass="32127">MQTAAISSSRETPPPAARETTAPAAAPSPPRPAPLLRMARRHRGEIRAVLVGALSVAAFVLAWHLLTTYRVNIYVRFMNVPSPADVLESARTAFATATFFQHVAISCRRILYGFLLAAALAVPLGLLMGRFKLLSEIVFPVSEVLRPIPAIAWVPMAIMLWPTNEQSIVFITFLGSFFPILLNTLHGMATVDPVLVRAARCLGATETATFREVYLPATLPQIFTGLTVGMGVAWVSLIAAEMISGQFGIGYFTWEAYSLVQYSDIALGMLAIGVLGLASSWAIRLVGRLLMPWSAR</sequence>
<proteinExistence type="inferred from homology"/>